<dbReference type="EMBL" id="PGOL01001241">
    <property type="protein sequence ID" value="PKI59716.1"/>
    <property type="molecule type" value="Genomic_DNA"/>
</dbReference>
<gene>
    <name evidence="2" type="ORF">CRG98_019892</name>
</gene>
<protein>
    <submittedName>
        <fullName evidence="2">Uncharacterized protein</fullName>
    </submittedName>
</protein>
<sequence>MEGTSNSPSTESDDISSDAVEAFLALPAIYTVTEETSSGVHIRPAQENEELTNWTAVPLYSAIVSTPFWPIGSNREHSTEARVTIHSRINRGKHAARHPRIFASSFPTGLPGRPDPRTNKRHPKIGLHTPKGHQDQGTVKGPLSNGISRSELIEEMLTPKLCTTHSEQVPGVRKSFGFDQAKRIGFSSGVLMVTNTSQQAFGTRLNK</sequence>
<feature type="region of interest" description="Disordered" evidence="1">
    <location>
        <begin position="103"/>
        <end position="145"/>
    </location>
</feature>
<accession>A0A2I0JW67</accession>
<organism evidence="2 3">
    <name type="scientific">Punica granatum</name>
    <name type="common">Pomegranate</name>
    <dbReference type="NCBI Taxonomy" id="22663"/>
    <lineage>
        <taxon>Eukaryota</taxon>
        <taxon>Viridiplantae</taxon>
        <taxon>Streptophyta</taxon>
        <taxon>Embryophyta</taxon>
        <taxon>Tracheophyta</taxon>
        <taxon>Spermatophyta</taxon>
        <taxon>Magnoliopsida</taxon>
        <taxon>eudicotyledons</taxon>
        <taxon>Gunneridae</taxon>
        <taxon>Pentapetalae</taxon>
        <taxon>rosids</taxon>
        <taxon>malvids</taxon>
        <taxon>Myrtales</taxon>
        <taxon>Lythraceae</taxon>
        <taxon>Punica</taxon>
    </lineage>
</organism>
<comment type="caution">
    <text evidence="2">The sequence shown here is derived from an EMBL/GenBank/DDBJ whole genome shotgun (WGS) entry which is preliminary data.</text>
</comment>
<name>A0A2I0JW67_PUNGR</name>
<proteinExistence type="predicted"/>
<evidence type="ECO:0000256" key="1">
    <source>
        <dbReference type="SAM" id="MobiDB-lite"/>
    </source>
</evidence>
<keyword evidence="3" id="KW-1185">Reference proteome</keyword>
<evidence type="ECO:0000313" key="3">
    <source>
        <dbReference type="Proteomes" id="UP000233551"/>
    </source>
</evidence>
<dbReference type="Proteomes" id="UP000233551">
    <property type="component" value="Unassembled WGS sequence"/>
</dbReference>
<dbReference type="AlphaFoldDB" id="A0A2I0JW67"/>
<evidence type="ECO:0000313" key="2">
    <source>
        <dbReference type="EMBL" id="PKI59716.1"/>
    </source>
</evidence>
<reference evidence="2 3" key="1">
    <citation type="submission" date="2017-11" db="EMBL/GenBank/DDBJ databases">
        <title>De-novo sequencing of pomegranate (Punica granatum L.) genome.</title>
        <authorList>
            <person name="Akparov Z."/>
            <person name="Amiraslanov A."/>
            <person name="Hajiyeva S."/>
            <person name="Abbasov M."/>
            <person name="Kaur K."/>
            <person name="Hamwieh A."/>
            <person name="Solovyev V."/>
            <person name="Salamov A."/>
            <person name="Braich B."/>
            <person name="Kosarev P."/>
            <person name="Mahmoud A."/>
            <person name="Hajiyev E."/>
            <person name="Babayeva S."/>
            <person name="Izzatullayeva V."/>
            <person name="Mammadov A."/>
            <person name="Mammadov A."/>
            <person name="Sharifova S."/>
            <person name="Ojaghi J."/>
            <person name="Eynullazada K."/>
            <person name="Bayramov B."/>
            <person name="Abdulazimova A."/>
            <person name="Shahmuradov I."/>
        </authorList>
    </citation>
    <scope>NUCLEOTIDE SEQUENCE [LARGE SCALE GENOMIC DNA]</scope>
    <source>
        <strain evidence="3">cv. AG2017</strain>
        <tissue evidence="2">Leaf</tissue>
    </source>
</reference>